<dbReference type="AlphaFoldDB" id="A0A366M0M3"/>
<comment type="similarity">
    <text evidence="1">Belongs to the short-chain dehydrogenases/reductases (SDR) family.</text>
</comment>
<dbReference type="InterPro" id="IPR057326">
    <property type="entry name" value="KR_dom"/>
</dbReference>
<proteinExistence type="inferred from homology"/>
<evidence type="ECO:0000256" key="1">
    <source>
        <dbReference type="ARBA" id="ARBA00006484"/>
    </source>
</evidence>
<organism evidence="3 4">
    <name type="scientific">Spongiactinospora rosea</name>
    <dbReference type="NCBI Taxonomy" id="2248750"/>
    <lineage>
        <taxon>Bacteria</taxon>
        <taxon>Bacillati</taxon>
        <taxon>Actinomycetota</taxon>
        <taxon>Actinomycetes</taxon>
        <taxon>Streptosporangiales</taxon>
        <taxon>Streptosporangiaceae</taxon>
        <taxon>Spongiactinospora</taxon>
    </lineage>
</organism>
<dbReference type="EMBL" id="QMEY01000005">
    <property type="protein sequence ID" value="RBQ19169.1"/>
    <property type="molecule type" value="Genomic_DNA"/>
</dbReference>
<accession>A0A366M0M3</accession>
<dbReference type="SMART" id="SM00822">
    <property type="entry name" value="PKS_KR"/>
    <property type="match status" value="1"/>
</dbReference>
<dbReference type="PANTHER" id="PTHR42879:SF2">
    <property type="entry name" value="3-OXOACYL-[ACYL-CARRIER-PROTEIN] REDUCTASE FABG"/>
    <property type="match status" value="1"/>
</dbReference>
<reference evidence="3 4" key="1">
    <citation type="submission" date="2018-06" db="EMBL/GenBank/DDBJ databases">
        <title>Sphaerisporangium craniellae sp. nov., isolated from a marine sponge in the South China Sea.</title>
        <authorList>
            <person name="Li L."/>
        </authorList>
    </citation>
    <scope>NUCLEOTIDE SEQUENCE [LARGE SCALE GENOMIC DNA]</scope>
    <source>
        <strain evidence="3 4">LHW63015</strain>
    </source>
</reference>
<name>A0A366M0M3_9ACTN</name>
<sequence length="270" mass="28548">MNELRRVALISGAGRGIGAATAREMARRGHHVIVNYRQDVAAARQVVGEIEAAGGSAEALRADVCDADQTAELVRRIHADHGHIDVLICNANTVNPPFEPLLAVPWEAFIGKITGELAGAFFLTRHVLPAMQRRRAGRIVYISSTAADFVGSVAAHSIAKAALNTYSRHVAAQAAQHGVVVNTVAFGSVRTDATAGVLNGDLRKLTEERSVLGRVMDAEDAAKSVAAVADDDFGVAVGQVIRVDGGFGVLDHQLHAMTKHFQRGEEGDPA</sequence>
<dbReference type="PANTHER" id="PTHR42879">
    <property type="entry name" value="3-OXOACYL-(ACYL-CARRIER-PROTEIN) REDUCTASE"/>
    <property type="match status" value="1"/>
</dbReference>
<evidence type="ECO:0000259" key="2">
    <source>
        <dbReference type="SMART" id="SM00822"/>
    </source>
</evidence>
<dbReference type="Pfam" id="PF13561">
    <property type="entry name" value="adh_short_C2"/>
    <property type="match status" value="1"/>
</dbReference>
<dbReference type="InterPro" id="IPR002347">
    <property type="entry name" value="SDR_fam"/>
</dbReference>
<dbReference type="Gene3D" id="3.40.50.720">
    <property type="entry name" value="NAD(P)-binding Rossmann-like Domain"/>
    <property type="match status" value="1"/>
</dbReference>
<dbReference type="InterPro" id="IPR036291">
    <property type="entry name" value="NAD(P)-bd_dom_sf"/>
</dbReference>
<protein>
    <submittedName>
        <fullName evidence="3">Short-chain dehydrogenase</fullName>
    </submittedName>
</protein>
<dbReference type="OrthoDB" id="286404at2"/>
<feature type="domain" description="Ketoreductase" evidence="2">
    <location>
        <begin position="6"/>
        <end position="192"/>
    </location>
</feature>
<evidence type="ECO:0000313" key="4">
    <source>
        <dbReference type="Proteomes" id="UP000253303"/>
    </source>
</evidence>
<dbReference type="InterPro" id="IPR050259">
    <property type="entry name" value="SDR"/>
</dbReference>
<evidence type="ECO:0000313" key="3">
    <source>
        <dbReference type="EMBL" id="RBQ19169.1"/>
    </source>
</evidence>
<dbReference type="RefSeq" id="WP_113981229.1">
    <property type="nucleotide sequence ID" value="NZ_QMEY01000005.1"/>
</dbReference>
<dbReference type="SUPFAM" id="SSF51735">
    <property type="entry name" value="NAD(P)-binding Rossmann-fold domains"/>
    <property type="match status" value="1"/>
</dbReference>
<comment type="caution">
    <text evidence="3">The sequence shown here is derived from an EMBL/GenBank/DDBJ whole genome shotgun (WGS) entry which is preliminary data.</text>
</comment>
<gene>
    <name evidence="3" type="ORF">DP939_14570</name>
</gene>
<dbReference type="Proteomes" id="UP000253303">
    <property type="component" value="Unassembled WGS sequence"/>
</dbReference>
<dbReference type="PRINTS" id="PR00081">
    <property type="entry name" value="GDHRDH"/>
</dbReference>
<keyword evidence="4" id="KW-1185">Reference proteome</keyword>